<dbReference type="InterPro" id="IPR010734">
    <property type="entry name" value="Copine_C"/>
</dbReference>
<evidence type="ECO:0000313" key="3">
    <source>
        <dbReference type="EMBL" id="CAG8544816.1"/>
    </source>
</evidence>
<comment type="similarity">
    <text evidence="1">Belongs to the copine family.</text>
</comment>
<feature type="domain" description="C2" evidence="2">
    <location>
        <begin position="1"/>
        <end position="130"/>
    </location>
</feature>
<dbReference type="InterPro" id="IPR002035">
    <property type="entry name" value="VWF_A"/>
</dbReference>
<dbReference type="GO" id="GO:0005544">
    <property type="term" value="F:calcium-dependent phospholipid binding"/>
    <property type="evidence" value="ECO:0007669"/>
    <property type="project" value="InterPro"/>
</dbReference>
<evidence type="ECO:0000256" key="1">
    <source>
        <dbReference type="ARBA" id="ARBA00009048"/>
    </source>
</evidence>
<dbReference type="SUPFAM" id="SSF53300">
    <property type="entry name" value="vWA-like"/>
    <property type="match status" value="1"/>
</dbReference>
<dbReference type="InterPro" id="IPR045052">
    <property type="entry name" value="Copine"/>
</dbReference>
<dbReference type="SUPFAM" id="SSF49562">
    <property type="entry name" value="C2 domain (Calcium/lipid-binding domain, CaLB)"/>
    <property type="match status" value="1"/>
</dbReference>
<keyword evidence="4" id="KW-1185">Reference proteome</keyword>
<evidence type="ECO:0000313" key="4">
    <source>
        <dbReference type="Proteomes" id="UP000789342"/>
    </source>
</evidence>
<organism evidence="3 4">
    <name type="scientific">Acaulospora morrowiae</name>
    <dbReference type="NCBI Taxonomy" id="94023"/>
    <lineage>
        <taxon>Eukaryota</taxon>
        <taxon>Fungi</taxon>
        <taxon>Fungi incertae sedis</taxon>
        <taxon>Mucoromycota</taxon>
        <taxon>Glomeromycotina</taxon>
        <taxon>Glomeromycetes</taxon>
        <taxon>Diversisporales</taxon>
        <taxon>Acaulosporaceae</taxon>
        <taxon>Acaulospora</taxon>
    </lineage>
</organism>
<dbReference type="PANTHER" id="PTHR10857">
    <property type="entry name" value="COPINE"/>
    <property type="match status" value="1"/>
</dbReference>
<dbReference type="PROSITE" id="PS50004">
    <property type="entry name" value="C2"/>
    <property type="match status" value="1"/>
</dbReference>
<accession>A0A9N9AYZ0</accession>
<dbReference type="InterPro" id="IPR036465">
    <property type="entry name" value="vWFA_dom_sf"/>
</dbReference>
<dbReference type="GO" id="GO:0071277">
    <property type="term" value="P:cellular response to calcium ion"/>
    <property type="evidence" value="ECO:0007669"/>
    <property type="project" value="TreeGrafter"/>
</dbReference>
<dbReference type="InterPro" id="IPR035892">
    <property type="entry name" value="C2_domain_sf"/>
</dbReference>
<protein>
    <submittedName>
        <fullName evidence="3">12004_t:CDS:1</fullName>
    </submittedName>
</protein>
<gene>
    <name evidence="3" type="ORF">AMORRO_LOCUS5299</name>
</gene>
<dbReference type="PANTHER" id="PTHR10857:SF106">
    <property type="entry name" value="C2 DOMAIN-CONTAINING PROTEIN"/>
    <property type="match status" value="1"/>
</dbReference>
<sequence length="559" mass="63032">MKDSQATLLPHKPHAHAQVELKISCTDLPNLDYISKTDPQVILLSKDQRTQKWSNTPHATEVIENNLDPKFVKGIVVDYLFEELQQYRFITVNVNDKRNQDWRDQEFIGQFDCDLGSILGSPGGKIKGRLISPKHHGKKRGFIIITAEEVSSSKREAKLQFRAHNVGKGGLFETKPNLFFTFSRINEDKTFSPVYESIDVTSTSPLWPAFTIRESTLCNGDPNRTIMFQVHQRKKNDTPSIQGQYSLTLREIMTGNRRFPLQSPSGHTKKNAYIEILQAQIEEPPTFLDYIIGGMRVNLVVAIDFTTSNGDPRSLKSLHYACGTKDNDYQKAIRNVGSILESYDHNRRFPVYGFGGKFNGVLSHVYPLNNNMRNPEVEGVGGILAVYLKTIRSVELYGPTCFSPVIEQTINKIEEKLKTGDVDGVITDMEATIRAIIKASALPLSIVIVGVGNADFTAMNILDSDDHPLTQASNNKKGQPLKSQRDIVQFIALRDFQSKTAHHHLPRAVLEEIPGQFMSYMKKNNIKPSPPVYVKAEELLVSSKFDVERFDESPPYYSD</sequence>
<dbReference type="OrthoDB" id="5855668at2759"/>
<name>A0A9N9AYZ0_9GLOM</name>
<dbReference type="GO" id="GO:0005886">
    <property type="term" value="C:plasma membrane"/>
    <property type="evidence" value="ECO:0007669"/>
    <property type="project" value="TreeGrafter"/>
</dbReference>
<reference evidence="3" key="1">
    <citation type="submission" date="2021-06" db="EMBL/GenBank/DDBJ databases">
        <authorList>
            <person name="Kallberg Y."/>
            <person name="Tangrot J."/>
            <person name="Rosling A."/>
        </authorList>
    </citation>
    <scope>NUCLEOTIDE SEQUENCE</scope>
    <source>
        <strain evidence="3">CL551</strain>
    </source>
</reference>
<proteinExistence type="inferred from homology"/>
<evidence type="ECO:0000259" key="2">
    <source>
        <dbReference type="PROSITE" id="PS50004"/>
    </source>
</evidence>
<dbReference type="SMART" id="SM00327">
    <property type="entry name" value="VWA"/>
    <property type="match status" value="1"/>
</dbReference>
<dbReference type="Gene3D" id="2.60.40.150">
    <property type="entry name" value="C2 domain"/>
    <property type="match status" value="1"/>
</dbReference>
<dbReference type="EMBL" id="CAJVPV010003157">
    <property type="protein sequence ID" value="CAG8544816.1"/>
    <property type="molecule type" value="Genomic_DNA"/>
</dbReference>
<dbReference type="AlphaFoldDB" id="A0A9N9AYZ0"/>
<dbReference type="Pfam" id="PF07002">
    <property type="entry name" value="Copine"/>
    <property type="match status" value="1"/>
</dbReference>
<comment type="caution">
    <text evidence="3">The sequence shown here is derived from an EMBL/GenBank/DDBJ whole genome shotgun (WGS) entry which is preliminary data.</text>
</comment>
<dbReference type="CDD" id="cd04048">
    <property type="entry name" value="C2A_Copine"/>
    <property type="match status" value="1"/>
</dbReference>
<dbReference type="Proteomes" id="UP000789342">
    <property type="component" value="Unassembled WGS sequence"/>
</dbReference>
<dbReference type="InterPro" id="IPR000008">
    <property type="entry name" value="C2_dom"/>
</dbReference>
<dbReference type="Pfam" id="PF00168">
    <property type="entry name" value="C2"/>
    <property type="match status" value="1"/>
</dbReference>